<dbReference type="Proteomes" id="UP001328107">
    <property type="component" value="Unassembled WGS sequence"/>
</dbReference>
<comment type="caution">
    <text evidence="1">The sequence shown here is derived from an EMBL/GenBank/DDBJ whole genome shotgun (WGS) entry which is preliminary data.</text>
</comment>
<dbReference type="EMBL" id="BTRK01000002">
    <property type="protein sequence ID" value="GMR35655.1"/>
    <property type="molecule type" value="Genomic_DNA"/>
</dbReference>
<evidence type="ECO:0000313" key="2">
    <source>
        <dbReference type="Proteomes" id="UP001328107"/>
    </source>
</evidence>
<accession>A0AAN4ZET5</accession>
<feature type="non-terminal residue" evidence="1">
    <location>
        <position position="256"/>
    </location>
</feature>
<sequence>IKQITKVGEKMVAVASCKEWGYPQEGLFSNGVVWRGEAFFFNYGLLWAINLTDFSWRKIPQLHPEGSPMWEYSDRRDLLLLTNESKGDFLFARFRPSSDDSCEYIITYSMRVHSSSDAVDVTVLESNARSSDGIIIVPSWITRGTMDDELRLERGLEDEDRKVPRVIAERLQDIGEGILPYPRSQEGAEKIWRPTSTEEEKEQIENLRKRKFSSSFSRSCSICFSPNPSARAAFTSCGHLSCLDSKVKEKIHYNNF</sequence>
<dbReference type="AlphaFoldDB" id="A0AAN4ZET5"/>
<name>A0AAN4ZET5_9BILA</name>
<keyword evidence="2" id="KW-1185">Reference proteome</keyword>
<gene>
    <name evidence="1" type="ORF">PMAYCL1PPCAC_05850</name>
</gene>
<organism evidence="1 2">
    <name type="scientific">Pristionchus mayeri</name>
    <dbReference type="NCBI Taxonomy" id="1317129"/>
    <lineage>
        <taxon>Eukaryota</taxon>
        <taxon>Metazoa</taxon>
        <taxon>Ecdysozoa</taxon>
        <taxon>Nematoda</taxon>
        <taxon>Chromadorea</taxon>
        <taxon>Rhabditida</taxon>
        <taxon>Rhabditina</taxon>
        <taxon>Diplogasteromorpha</taxon>
        <taxon>Diplogasteroidea</taxon>
        <taxon>Neodiplogasteridae</taxon>
        <taxon>Pristionchus</taxon>
    </lineage>
</organism>
<protein>
    <submittedName>
        <fullName evidence="1">Uncharacterized protein</fullName>
    </submittedName>
</protein>
<proteinExistence type="predicted"/>
<reference evidence="2" key="1">
    <citation type="submission" date="2022-10" db="EMBL/GenBank/DDBJ databases">
        <title>Genome assembly of Pristionchus species.</title>
        <authorList>
            <person name="Yoshida K."/>
            <person name="Sommer R.J."/>
        </authorList>
    </citation>
    <scope>NUCLEOTIDE SEQUENCE [LARGE SCALE GENOMIC DNA]</scope>
    <source>
        <strain evidence="2">RS5460</strain>
    </source>
</reference>
<feature type="non-terminal residue" evidence="1">
    <location>
        <position position="1"/>
    </location>
</feature>
<evidence type="ECO:0000313" key="1">
    <source>
        <dbReference type="EMBL" id="GMR35655.1"/>
    </source>
</evidence>